<dbReference type="InterPro" id="IPR034236">
    <property type="entry name" value="CuRO_CcO_Caa3_II"/>
</dbReference>
<keyword evidence="9 12" id="KW-0472">Membrane</keyword>
<dbReference type="InterPro" id="IPR001505">
    <property type="entry name" value="Copper_CuA"/>
</dbReference>
<dbReference type="PROSITE" id="PS51007">
    <property type="entry name" value="CYTC"/>
    <property type="match status" value="1"/>
</dbReference>
<dbReference type="PANTHER" id="PTHR22888:SF9">
    <property type="entry name" value="CYTOCHROME C OXIDASE SUBUNIT 2"/>
    <property type="match status" value="1"/>
</dbReference>
<proteinExistence type="inferred from homology"/>
<evidence type="ECO:0000313" key="16">
    <source>
        <dbReference type="EMBL" id="MBB4052167.1"/>
    </source>
</evidence>
<evidence type="ECO:0000259" key="14">
    <source>
        <dbReference type="PROSITE" id="PS50857"/>
    </source>
</evidence>
<evidence type="ECO:0000256" key="13">
    <source>
        <dbReference type="SAM" id="SignalP"/>
    </source>
</evidence>
<dbReference type="GO" id="GO:0004129">
    <property type="term" value="F:cytochrome-c oxidase activity"/>
    <property type="evidence" value="ECO:0007669"/>
    <property type="project" value="UniProtKB-EC"/>
</dbReference>
<dbReference type="GO" id="GO:0020037">
    <property type="term" value="F:heme binding"/>
    <property type="evidence" value="ECO:0007669"/>
    <property type="project" value="InterPro"/>
</dbReference>
<gene>
    <name evidence="16" type="ORF">GGR20_001810</name>
</gene>
<feature type="transmembrane region" description="Helical" evidence="12">
    <location>
        <begin position="77"/>
        <end position="101"/>
    </location>
</feature>
<organism evidence="16 17">
    <name type="scientific">Devosia subaequoris</name>
    <dbReference type="NCBI Taxonomy" id="395930"/>
    <lineage>
        <taxon>Bacteria</taxon>
        <taxon>Pseudomonadati</taxon>
        <taxon>Pseudomonadota</taxon>
        <taxon>Alphaproteobacteria</taxon>
        <taxon>Hyphomicrobiales</taxon>
        <taxon>Devosiaceae</taxon>
        <taxon>Devosia</taxon>
    </lineage>
</organism>
<evidence type="ECO:0000256" key="1">
    <source>
        <dbReference type="ARBA" id="ARBA00004370"/>
    </source>
</evidence>
<dbReference type="GO" id="GO:0042773">
    <property type="term" value="P:ATP synthesis coupled electron transport"/>
    <property type="evidence" value="ECO:0007669"/>
    <property type="project" value="TreeGrafter"/>
</dbReference>
<dbReference type="Pfam" id="PF00034">
    <property type="entry name" value="Cytochrom_C"/>
    <property type="match status" value="1"/>
</dbReference>
<dbReference type="Pfam" id="PF00116">
    <property type="entry name" value="COX2"/>
    <property type="match status" value="1"/>
</dbReference>
<keyword evidence="3" id="KW-0813">Transport</keyword>
<dbReference type="GO" id="GO:0005507">
    <property type="term" value="F:copper ion binding"/>
    <property type="evidence" value="ECO:0007669"/>
    <property type="project" value="InterPro"/>
</dbReference>
<evidence type="ECO:0000313" key="17">
    <source>
        <dbReference type="Proteomes" id="UP000547011"/>
    </source>
</evidence>
<feature type="signal peptide" evidence="13">
    <location>
        <begin position="1"/>
        <end position="25"/>
    </location>
</feature>
<feature type="domain" description="Cytochrome oxidase subunit II copper A binding" evidence="14">
    <location>
        <begin position="111"/>
        <end position="226"/>
    </location>
</feature>
<evidence type="ECO:0000256" key="11">
    <source>
        <dbReference type="PROSITE-ProRule" id="PRU00433"/>
    </source>
</evidence>
<comment type="caution">
    <text evidence="16">The sequence shown here is derived from an EMBL/GenBank/DDBJ whole genome shotgun (WGS) entry which is preliminary data.</text>
</comment>
<dbReference type="SUPFAM" id="SSF46626">
    <property type="entry name" value="Cytochrome c"/>
    <property type="match status" value="1"/>
</dbReference>
<keyword evidence="6" id="KW-0249">Electron transport</keyword>
<dbReference type="EMBL" id="JACIEW010000004">
    <property type="protein sequence ID" value="MBB4052167.1"/>
    <property type="molecule type" value="Genomic_DNA"/>
</dbReference>
<keyword evidence="12" id="KW-0812">Transmembrane</keyword>
<dbReference type="PANTHER" id="PTHR22888">
    <property type="entry name" value="CYTOCHROME C OXIDASE, SUBUNIT II"/>
    <property type="match status" value="1"/>
</dbReference>
<feature type="transmembrane region" description="Helical" evidence="12">
    <location>
        <begin position="37"/>
        <end position="65"/>
    </location>
</feature>
<evidence type="ECO:0000256" key="4">
    <source>
        <dbReference type="ARBA" id="ARBA00022617"/>
    </source>
</evidence>
<comment type="subcellular location">
    <subcellularLocation>
        <location evidence="1">Membrane</location>
    </subcellularLocation>
</comment>
<evidence type="ECO:0000256" key="3">
    <source>
        <dbReference type="ARBA" id="ARBA00022448"/>
    </source>
</evidence>
<evidence type="ECO:0000256" key="7">
    <source>
        <dbReference type="ARBA" id="ARBA00023004"/>
    </source>
</evidence>
<dbReference type="PROSITE" id="PS51257">
    <property type="entry name" value="PROKAR_LIPOPROTEIN"/>
    <property type="match status" value="1"/>
</dbReference>
<keyword evidence="17" id="KW-1185">Reference proteome</keyword>
<feature type="chain" id="PRO_5031180667" evidence="13">
    <location>
        <begin position="26"/>
        <end position="329"/>
    </location>
</feature>
<dbReference type="SUPFAM" id="SSF49503">
    <property type="entry name" value="Cupredoxins"/>
    <property type="match status" value="1"/>
</dbReference>
<comment type="similarity">
    <text evidence="2">Belongs to the cytochrome c oxidase subunit 2 family.</text>
</comment>
<reference evidence="16 17" key="1">
    <citation type="submission" date="2020-08" db="EMBL/GenBank/DDBJ databases">
        <title>Genomic Encyclopedia of Type Strains, Phase IV (KMG-IV): sequencing the most valuable type-strain genomes for metagenomic binning, comparative biology and taxonomic classification.</title>
        <authorList>
            <person name="Goeker M."/>
        </authorList>
    </citation>
    <scope>NUCLEOTIDE SEQUENCE [LARGE SCALE GENOMIC DNA]</scope>
    <source>
        <strain evidence="16 17">DSM 23447</strain>
    </source>
</reference>
<dbReference type="GO" id="GO:0016020">
    <property type="term" value="C:membrane"/>
    <property type="evidence" value="ECO:0007669"/>
    <property type="project" value="UniProtKB-SubCell"/>
</dbReference>
<evidence type="ECO:0000256" key="9">
    <source>
        <dbReference type="ARBA" id="ARBA00023136"/>
    </source>
</evidence>
<protein>
    <submittedName>
        <fullName evidence="16">Cytochrome c oxidase subunit 2</fullName>
    </submittedName>
</protein>
<keyword evidence="13" id="KW-0732">Signal</keyword>
<dbReference type="InterPro" id="IPR009056">
    <property type="entry name" value="Cyt_c-like_dom"/>
</dbReference>
<dbReference type="InterPro" id="IPR036909">
    <property type="entry name" value="Cyt_c-like_dom_sf"/>
</dbReference>
<dbReference type="RefSeq" id="WP_183310901.1">
    <property type="nucleotide sequence ID" value="NZ_JACIEW010000004.1"/>
</dbReference>
<dbReference type="Gene3D" id="2.60.40.420">
    <property type="entry name" value="Cupredoxins - blue copper proteins"/>
    <property type="match status" value="1"/>
</dbReference>
<evidence type="ECO:0000256" key="2">
    <source>
        <dbReference type="ARBA" id="ARBA00007866"/>
    </source>
</evidence>
<feature type="domain" description="Cytochrome c" evidence="15">
    <location>
        <begin position="237"/>
        <end position="329"/>
    </location>
</feature>
<dbReference type="CDD" id="cd04213">
    <property type="entry name" value="CuRO_CcO_Caa3_II"/>
    <property type="match status" value="1"/>
</dbReference>
<dbReference type="InterPro" id="IPR002429">
    <property type="entry name" value="CcO_II-like_C"/>
</dbReference>
<dbReference type="PROSITE" id="PS50857">
    <property type="entry name" value="COX2_CUA"/>
    <property type="match status" value="1"/>
</dbReference>
<accession>A0A7W6NBL6</accession>
<dbReference type="InterPro" id="IPR008972">
    <property type="entry name" value="Cupredoxin"/>
</dbReference>
<dbReference type="InterPro" id="IPR045187">
    <property type="entry name" value="CcO_II"/>
</dbReference>
<keyword evidence="8" id="KW-0186">Copper</keyword>
<dbReference type="PROSITE" id="PS00078">
    <property type="entry name" value="COX2"/>
    <property type="match status" value="1"/>
</dbReference>
<keyword evidence="7 11" id="KW-0408">Iron</keyword>
<name>A0A7W6NBL6_9HYPH</name>
<dbReference type="PRINTS" id="PR01166">
    <property type="entry name" value="CYCOXIDASEII"/>
</dbReference>
<dbReference type="AlphaFoldDB" id="A0A7W6NBL6"/>
<evidence type="ECO:0000256" key="6">
    <source>
        <dbReference type="ARBA" id="ARBA00022982"/>
    </source>
</evidence>
<evidence type="ECO:0000256" key="5">
    <source>
        <dbReference type="ARBA" id="ARBA00022723"/>
    </source>
</evidence>
<keyword evidence="4 11" id="KW-0349">Heme</keyword>
<evidence type="ECO:0000256" key="8">
    <source>
        <dbReference type="ARBA" id="ARBA00023008"/>
    </source>
</evidence>
<evidence type="ECO:0000256" key="12">
    <source>
        <dbReference type="SAM" id="Phobius"/>
    </source>
</evidence>
<keyword evidence="5 11" id="KW-0479">Metal-binding</keyword>
<sequence length="329" mass="35044">MSFRASFAGLICLPLLAGCSAQQSAFNPSGHDAEQINILFWVMTLGGAAIFVLVLVLAAIAITGSTRVRQRLAGEGLINWLGIGFPVVVLTALLIYGFVLLQAGAQAEAGNTGLRIAVSGEQWWWRVTYRTADGREIEAANEIHLPVGQPVTLELTTADVIHSFWAPSIAGKLDMIPGRTNQMTVTATRPGITRGQCAEYCGGAHAFMAFHVVAQTPAAFEAWLEREAADAQPPQGEGPRRGQELFLTSGCGGCHTVRGTPADGTIGPDLTHVGGRHSLAAATLPNSAEAFAAFIVNNQHIKPENRMPPYGIFSEEQLDDLASYLEGLR</sequence>
<keyword evidence="12" id="KW-1133">Transmembrane helix</keyword>
<evidence type="ECO:0000256" key="10">
    <source>
        <dbReference type="ARBA" id="ARBA00047816"/>
    </source>
</evidence>
<comment type="catalytic activity">
    <reaction evidence="10">
        <text>4 Fe(II)-[cytochrome c] + O2 + 8 H(+)(in) = 4 Fe(III)-[cytochrome c] + 2 H2O + 4 H(+)(out)</text>
        <dbReference type="Rhea" id="RHEA:11436"/>
        <dbReference type="Rhea" id="RHEA-COMP:10350"/>
        <dbReference type="Rhea" id="RHEA-COMP:14399"/>
        <dbReference type="ChEBI" id="CHEBI:15377"/>
        <dbReference type="ChEBI" id="CHEBI:15378"/>
        <dbReference type="ChEBI" id="CHEBI:15379"/>
        <dbReference type="ChEBI" id="CHEBI:29033"/>
        <dbReference type="ChEBI" id="CHEBI:29034"/>
        <dbReference type="EC" id="7.1.1.9"/>
    </reaction>
</comment>
<dbReference type="Proteomes" id="UP000547011">
    <property type="component" value="Unassembled WGS sequence"/>
</dbReference>
<evidence type="ECO:0000259" key="15">
    <source>
        <dbReference type="PROSITE" id="PS51007"/>
    </source>
</evidence>